<dbReference type="RefSeq" id="XP_056508314.1">
    <property type="nucleotide sequence ID" value="XM_056660021.1"/>
</dbReference>
<evidence type="ECO:0000313" key="3">
    <source>
        <dbReference type="Proteomes" id="UP001141434"/>
    </source>
</evidence>
<dbReference type="CDD" id="cd02219">
    <property type="entry name" value="cupin_YjlB-like"/>
    <property type="match status" value="1"/>
</dbReference>
<dbReference type="InterPro" id="IPR011051">
    <property type="entry name" value="RmlC_Cupin_sf"/>
</dbReference>
<dbReference type="InterPro" id="IPR047121">
    <property type="entry name" value="YjiB-like"/>
</dbReference>
<dbReference type="PANTHER" id="PTHR36448">
    <property type="entry name" value="BLR7373 PROTEIN"/>
    <property type="match status" value="1"/>
</dbReference>
<comment type="caution">
    <text evidence="2">The sequence shown here is derived from an EMBL/GenBank/DDBJ whole genome shotgun (WGS) entry which is preliminary data.</text>
</comment>
<evidence type="ECO:0000259" key="1">
    <source>
        <dbReference type="Pfam" id="PF07883"/>
    </source>
</evidence>
<dbReference type="GeneID" id="81399190"/>
<accession>A0A9W9JXR1</accession>
<dbReference type="InterPro" id="IPR014710">
    <property type="entry name" value="RmlC-like_jellyroll"/>
</dbReference>
<reference evidence="2" key="1">
    <citation type="submission" date="2022-11" db="EMBL/GenBank/DDBJ databases">
        <authorList>
            <person name="Petersen C."/>
        </authorList>
    </citation>
    <scope>NUCLEOTIDE SEQUENCE</scope>
    <source>
        <strain evidence="2">IBT 34128</strain>
    </source>
</reference>
<dbReference type="OrthoDB" id="2446447at2759"/>
<dbReference type="PANTHER" id="PTHR36448:SF2">
    <property type="entry name" value="CUPIN TYPE-1 DOMAIN-CONTAINING PROTEIN"/>
    <property type="match status" value="1"/>
</dbReference>
<protein>
    <recommendedName>
        <fullName evidence="1">Cupin type-2 domain-containing protein</fullName>
    </recommendedName>
</protein>
<dbReference type="Pfam" id="PF07883">
    <property type="entry name" value="Cupin_2"/>
    <property type="match status" value="1"/>
</dbReference>
<dbReference type="SUPFAM" id="SSF51182">
    <property type="entry name" value="RmlC-like cupins"/>
    <property type="match status" value="1"/>
</dbReference>
<sequence length="185" mass="20617">MLRDRIAPPETYYLTKGDLVPNNSVPALVYRNVLPRPITQDSAQTLCEGNHWEKRGEWGPLWEAHFHPNTHECYAIIRGQSTLVLGREHAATTGGVEVDVSAGDVVVVPAGVSHRSISADNEYRYIGVYPEAAPKWRNNFCKGKEDMHLLVEEITSVAVPEDDPVYGKDGPLVTLWQQASRSNKL</sequence>
<dbReference type="Proteomes" id="UP001141434">
    <property type="component" value="Unassembled WGS sequence"/>
</dbReference>
<organism evidence="2 3">
    <name type="scientific">Penicillium alfredii</name>
    <dbReference type="NCBI Taxonomy" id="1506179"/>
    <lineage>
        <taxon>Eukaryota</taxon>
        <taxon>Fungi</taxon>
        <taxon>Dikarya</taxon>
        <taxon>Ascomycota</taxon>
        <taxon>Pezizomycotina</taxon>
        <taxon>Eurotiomycetes</taxon>
        <taxon>Eurotiomycetidae</taxon>
        <taxon>Eurotiales</taxon>
        <taxon>Aspergillaceae</taxon>
        <taxon>Penicillium</taxon>
    </lineage>
</organism>
<dbReference type="AlphaFoldDB" id="A0A9W9JXR1"/>
<dbReference type="EMBL" id="JAPMSZ010000011">
    <property type="protein sequence ID" value="KAJ5084917.1"/>
    <property type="molecule type" value="Genomic_DNA"/>
</dbReference>
<gene>
    <name evidence="2" type="ORF">NUU61_009496</name>
</gene>
<dbReference type="InterPro" id="IPR013096">
    <property type="entry name" value="Cupin_2"/>
</dbReference>
<dbReference type="Gene3D" id="2.60.120.10">
    <property type="entry name" value="Jelly Rolls"/>
    <property type="match status" value="1"/>
</dbReference>
<evidence type="ECO:0000313" key="2">
    <source>
        <dbReference type="EMBL" id="KAJ5084917.1"/>
    </source>
</evidence>
<reference evidence="2" key="2">
    <citation type="journal article" date="2023" name="IMA Fungus">
        <title>Comparative genomic study of the Penicillium genus elucidates a diverse pangenome and 15 lateral gene transfer events.</title>
        <authorList>
            <person name="Petersen C."/>
            <person name="Sorensen T."/>
            <person name="Nielsen M.R."/>
            <person name="Sondergaard T.E."/>
            <person name="Sorensen J.L."/>
            <person name="Fitzpatrick D.A."/>
            <person name="Frisvad J.C."/>
            <person name="Nielsen K.L."/>
        </authorList>
    </citation>
    <scope>NUCLEOTIDE SEQUENCE</scope>
    <source>
        <strain evidence="2">IBT 34128</strain>
    </source>
</reference>
<keyword evidence="3" id="KW-1185">Reference proteome</keyword>
<proteinExistence type="predicted"/>
<name>A0A9W9JXR1_9EURO</name>
<feature type="domain" description="Cupin type-2" evidence="1">
    <location>
        <begin position="63"/>
        <end position="122"/>
    </location>
</feature>